<reference evidence="5 6" key="1">
    <citation type="submission" date="2019-06" db="EMBL/GenBank/DDBJ databases">
        <title>Sequencing the genomes of 1000 actinobacteria strains.</title>
        <authorList>
            <person name="Klenk H.-P."/>
        </authorList>
    </citation>
    <scope>NUCLEOTIDE SEQUENCE [LARGE SCALE GENOMIC DNA]</scope>
    <source>
        <strain evidence="5 6">DSM 45301</strain>
    </source>
</reference>
<protein>
    <submittedName>
        <fullName evidence="5">NADPH2:quinone reductase</fullName>
    </submittedName>
</protein>
<keyword evidence="1" id="KW-0521">NADP</keyword>
<dbReference type="EMBL" id="VFPA01000005">
    <property type="protein sequence ID" value="TQM03907.1"/>
    <property type="molecule type" value="Genomic_DNA"/>
</dbReference>
<dbReference type="CDD" id="cd08244">
    <property type="entry name" value="MDR_enoyl_red"/>
    <property type="match status" value="1"/>
</dbReference>
<dbReference type="SUPFAM" id="SSF51735">
    <property type="entry name" value="NAD(P)-binding Rossmann-fold domains"/>
    <property type="match status" value="1"/>
</dbReference>
<dbReference type="Proteomes" id="UP000315677">
    <property type="component" value="Unassembled WGS sequence"/>
</dbReference>
<dbReference type="Gene3D" id="3.40.50.720">
    <property type="entry name" value="NAD(P)-binding Rossmann-like Domain"/>
    <property type="match status" value="1"/>
</dbReference>
<keyword evidence="6" id="KW-1185">Reference proteome</keyword>
<dbReference type="PANTHER" id="PTHR48106">
    <property type="entry name" value="QUINONE OXIDOREDUCTASE PIG3-RELATED"/>
    <property type="match status" value="1"/>
</dbReference>
<feature type="domain" description="Enoyl reductase (ER)" evidence="4">
    <location>
        <begin position="10"/>
        <end position="325"/>
    </location>
</feature>
<feature type="compositionally biased region" description="Basic and acidic residues" evidence="3">
    <location>
        <begin position="1"/>
        <end position="20"/>
    </location>
</feature>
<proteinExistence type="predicted"/>
<dbReference type="PANTHER" id="PTHR48106:SF13">
    <property type="entry name" value="QUINONE OXIDOREDUCTASE-RELATED"/>
    <property type="match status" value="1"/>
</dbReference>
<evidence type="ECO:0000256" key="2">
    <source>
        <dbReference type="ARBA" id="ARBA00023002"/>
    </source>
</evidence>
<dbReference type="SMART" id="SM00829">
    <property type="entry name" value="PKS_ER"/>
    <property type="match status" value="1"/>
</dbReference>
<dbReference type="InterPro" id="IPR036291">
    <property type="entry name" value="NAD(P)-bd_dom_sf"/>
</dbReference>
<dbReference type="InterPro" id="IPR002364">
    <property type="entry name" value="Quin_OxRdtase/zeta-crystal_CS"/>
</dbReference>
<dbReference type="InterPro" id="IPR013154">
    <property type="entry name" value="ADH-like_N"/>
</dbReference>
<dbReference type="RefSeq" id="WP_142060887.1">
    <property type="nucleotide sequence ID" value="NZ_VFPA01000005.1"/>
</dbReference>
<dbReference type="GO" id="GO:0005829">
    <property type="term" value="C:cytosol"/>
    <property type="evidence" value="ECO:0007669"/>
    <property type="project" value="TreeGrafter"/>
</dbReference>
<dbReference type="GO" id="GO:0008270">
    <property type="term" value="F:zinc ion binding"/>
    <property type="evidence" value="ECO:0007669"/>
    <property type="project" value="InterPro"/>
</dbReference>
<dbReference type="PROSITE" id="PS01162">
    <property type="entry name" value="QOR_ZETA_CRYSTAL"/>
    <property type="match status" value="1"/>
</dbReference>
<evidence type="ECO:0000256" key="3">
    <source>
        <dbReference type="SAM" id="MobiDB-lite"/>
    </source>
</evidence>
<dbReference type="Pfam" id="PF00107">
    <property type="entry name" value="ADH_zinc_N"/>
    <property type="match status" value="1"/>
</dbReference>
<dbReference type="SUPFAM" id="SSF50129">
    <property type="entry name" value="GroES-like"/>
    <property type="match status" value="1"/>
</dbReference>
<gene>
    <name evidence="5" type="ORF">FB558_6932</name>
</gene>
<organism evidence="5 6">
    <name type="scientific">Pseudonocardia kunmingensis</name>
    <dbReference type="NCBI Taxonomy" id="630975"/>
    <lineage>
        <taxon>Bacteria</taxon>
        <taxon>Bacillati</taxon>
        <taxon>Actinomycetota</taxon>
        <taxon>Actinomycetes</taxon>
        <taxon>Pseudonocardiales</taxon>
        <taxon>Pseudonocardiaceae</taxon>
        <taxon>Pseudonocardia</taxon>
    </lineage>
</organism>
<name>A0A543D3J1_9PSEU</name>
<dbReference type="GO" id="GO:0035925">
    <property type="term" value="F:mRNA 3'-UTR AU-rich region binding"/>
    <property type="evidence" value="ECO:0007669"/>
    <property type="project" value="TreeGrafter"/>
</dbReference>
<evidence type="ECO:0000259" key="4">
    <source>
        <dbReference type="SMART" id="SM00829"/>
    </source>
</evidence>
<evidence type="ECO:0000313" key="6">
    <source>
        <dbReference type="Proteomes" id="UP000315677"/>
    </source>
</evidence>
<dbReference type="GO" id="GO:0003960">
    <property type="term" value="F:quinone reductase (NADPH) activity"/>
    <property type="evidence" value="ECO:0007669"/>
    <property type="project" value="TreeGrafter"/>
</dbReference>
<feature type="region of interest" description="Disordered" evidence="3">
    <location>
        <begin position="1"/>
        <end position="26"/>
    </location>
</feature>
<evidence type="ECO:0000313" key="5">
    <source>
        <dbReference type="EMBL" id="TQM03907.1"/>
    </source>
</evidence>
<dbReference type="AlphaFoldDB" id="A0A543D3J1"/>
<sequence>MKAIRQHEFGPAEVLRHEEAPDPVPGEGQVLVEVAAAGVHLLDTVIRSGESGGPFPLPQLPTTPGREVAGTVATTGPGVDPSWVGRPVVAHLGMASGGYAALAVAAATSLHEIPDTLTPEQAVATIGTGRTAVGILDAAEIEAGDVVLVPAAAGGLGSLFIQAARGAGAVAVGLAGGPEKVERVRALGADVAVDYREPGWPERVLAALEGRKPTVLLDGVGGEVGRAGLDMLDVGGRIVMFGWTSGTVTPFTSADIAAGSLSVVWVTGPRMMKRYGGLRGLETRALAEAAAGRLVPVVHPPFPLADAAAAHRALVGRETTGKVVLAP</sequence>
<dbReference type="Pfam" id="PF08240">
    <property type="entry name" value="ADH_N"/>
    <property type="match status" value="1"/>
</dbReference>
<dbReference type="InterPro" id="IPR011032">
    <property type="entry name" value="GroES-like_sf"/>
</dbReference>
<dbReference type="Gene3D" id="3.90.180.10">
    <property type="entry name" value="Medium-chain alcohol dehydrogenases, catalytic domain"/>
    <property type="match status" value="1"/>
</dbReference>
<dbReference type="GO" id="GO:0070402">
    <property type="term" value="F:NADPH binding"/>
    <property type="evidence" value="ECO:0007669"/>
    <property type="project" value="TreeGrafter"/>
</dbReference>
<dbReference type="InterPro" id="IPR020843">
    <property type="entry name" value="ER"/>
</dbReference>
<evidence type="ECO:0000256" key="1">
    <source>
        <dbReference type="ARBA" id="ARBA00022857"/>
    </source>
</evidence>
<dbReference type="OrthoDB" id="5195079at2"/>
<keyword evidence="2" id="KW-0560">Oxidoreductase</keyword>
<accession>A0A543D3J1</accession>
<dbReference type="InterPro" id="IPR013149">
    <property type="entry name" value="ADH-like_C"/>
</dbReference>
<comment type="caution">
    <text evidence="5">The sequence shown here is derived from an EMBL/GenBank/DDBJ whole genome shotgun (WGS) entry which is preliminary data.</text>
</comment>